<evidence type="ECO:0000313" key="2">
    <source>
        <dbReference type="Proteomes" id="UP000499080"/>
    </source>
</evidence>
<name>A0A4Y2RC98_ARAVE</name>
<keyword evidence="2" id="KW-1185">Reference proteome</keyword>
<dbReference type="EMBL" id="BGPR01016543">
    <property type="protein sequence ID" value="GBN73392.1"/>
    <property type="molecule type" value="Genomic_DNA"/>
</dbReference>
<sequence>MPPEDKFQYLIQELLLELELPSLIEKFPPKAQNHPKAIDLIKERFGREDLLVQVYVRELLKMVMKNVVSGRKCADVTTLYDQLESHL</sequence>
<accession>A0A4Y2RC98</accession>
<proteinExistence type="predicted"/>
<dbReference type="AlphaFoldDB" id="A0A4Y2RC98"/>
<organism evidence="1 2">
    <name type="scientific">Araneus ventricosus</name>
    <name type="common">Orbweaver spider</name>
    <name type="synonym">Epeira ventricosa</name>
    <dbReference type="NCBI Taxonomy" id="182803"/>
    <lineage>
        <taxon>Eukaryota</taxon>
        <taxon>Metazoa</taxon>
        <taxon>Ecdysozoa</taxon>
        <taxon>Arthropoda</taxon>
        <taxon>Chelicerata</taxon>
        <taxon>Arachnida</taxon>
        <taxon>Araneae</taxon>
        <taxon>Araneomorphae</taxon>
        <taxon>Entelegynae</taxon>
        <taxon>Araneoidea</taxon>
        <taxon>Araneidae</taxon>
        <taxon>Araneus</taxon>
    </lineage>
</organism>
<evidence type="ECO:0000313" key="1">
    <source>
        <dbReference type="EMBL" id="GBN73392.1"/>
    </source>
</evidence>
<dbReference type="Proteomes" id="UP000499080">
    <property type="component" value="Unassembled WGS sequence"/>
</dbReference>
<gene>
    <name evidence="1" type="ORF">AVEN_6742_1</name>
</gene>
<reference evidence="1 2" key="1">
    <citation type="journal article" date="2019" name="Sci. Rep.">
        <title>Orb-weaving spider Araneus ventricosus genome elucidates the spidroin gene catalogue.</title>
        <authorList>
            <person name="Kono N."/>
            <person name="Nakamura H."/>
            <person name="Ohtoshi R."/>
            <person name="Moran D.A.P."/>
            <person name="Shinohara A."/>
            <person name="Yoshida Y."/>
            <person name="Fujiwara M."/>
            <person name="Mori M."/>
            <person name="Tomita M."/>
            <person name="Arakawa K."/>
        </authorList>
    </citation>
    <scope>NUCLEOTIDE SEQUENCE [LARGE SCALE GENOMIC DNA]</scope>
</reference>
<protein>
    <submittedName>
        <fullName evidence="1">Uncharacterized protein</fullName>
    </submittedName>
</protein>
<comment type="caution">
    <text evidence="1">The sequence shown here is derived from an EMBL/GenBank/DDBJ whole genome shotgun (WGS) entry which is preliminary data.</text>
</comment>